<sequence length="67" mass="7706">QADKNQDNQEFSDGLSREGKADPRFFAQCSPIQIFTDVSDFTINNHQPYLQQAHKLAQQNNIDLKIK</sequence>
<name>A0ABN7WC91_GIGMA</name>
<evidence type="ECO:0000313" key="2">
    <source>
        <dbReference type="EMBL" id="CAG8825794.1"/>
    </source>
</evidence>
<gene>
    <name evidence="2" type="ORF">GMARGA_LOCUS28937</name>
</gene>
<organism evidence="2 3">
    <name type="scientific">Gigaspora margarita</name>
    <dbReference type="NCBI Taxonomy" id="4874"/>
    <lineage>
        <taxon>Eukaryota</taxon>
        <taxon>Fungi</taxon>
        <taxon>Fungi incertae sedis</taxon>
        <taxon>Mucoromycota</taxon>
        <taxon>Glomeromycotina</taxon>
        <taxon>Glomeromycetes</taxon>
        <taxon>Diversisporales</taxon>
        <taxon>Gigasporaceae</taxon>
        <taxon>Gigaspora</taxon>
    </lineage>
</organism>
<feature type="region of interest" description="Disordered" evidence="1">
    <location>
        <begin position="1"/>
        <end position="22"/>
    </location>
</feature>
<proteinExistence type="predicted"/>
<protein>
    <submittedName>
        <fullName evidence="2">10923_t:CDS:1</fullName>
    </submittedName>
</protein>
<comment type="caution">
    <text evidence="2">The sequence shown here is derived from an EMBL/GenBank/DDBJ whole genome shotgun (WGS) entry which is preliminary data.</text>
</comment>
<accession>A0ABN7WC91</accession>
<dbReference type="Proteomes" id="UP000789901">
    <property type="component" value="Unassembled WGS sequence"/>
</dbReference>
<evidence type="ECO:0000313" key="3">
    <source>
        <dbReference type="Proteomes" id="UP000789901"/>
    </source>
</evidence>
<reference evidence="2 3" key="1">
    <citation type="submission" date="2021-06" db="EMBL/GenBank/DDBJ databases">
        <authorList>
            <person name="Kallberg Y."/>
            <person name="Tangrot J."/>
            <person name="Rosling A."/>
        </authorList>
    </citation>
    <scope>NUCLEOTIDE SEQUENCE [LARGE SCALE GENOMIC DNA]</scope>
    <source>
        <strain evidence="2 3">120-4 pot B 10/14</strain>
    </source>
</reference>
<dbReference type="EMBL" id="CAJVQB010037996">
    <property type="protein sequence ID" value="CAG8825794.1"/>
    <property type="molecule type" value="Genomic_DNA"/>
</dbReference>
<feature type="non-terminal residue" evidence="2">
    <location>
        <position position="1"/>
    </location>
</feature>
<keyword evidence="3" id="KW-1185">Reference proteome</keyword>
<evidence type="ECO:0000256" key="1">
    <source>
        <dbReference type="SAM" id="MobiDB-lite"/>
    </source>
</evidence>